<feature type="domain" description="Protein kinase" evidence="16">
    <location>
        <begin position="603"/>
        <end position="890"/>
    </location>
</feature>
<dbReference type="Gene3D" id="3.30.200.20">
    <property type="entry name" value="Phosphorylase Kinase, domain 1"/>
    <property type="match status" value="2"/>
</dbReference>
<feature type="compositionally biased region" description="Basic and acidic residues" evidence="15">
    <location>
        <begin position="889"/>
        <end position="898"/>
    </location>
</feature>
<evidence type="ECO:0000256" key="6">
    <source>
        <dbReference type="ARBA" id="ARBA00022679"/>
    </source>
</evidence>
<keyword evidence="10" id="KW-0472">Membrane</keyword>
<evidence type="ECO:0000256" key="12">
    <source>
        <dbReference type="PIRSR" id="PIRSR000615-1"/>
    </source>
</evidence>
<feature type="region of interest" description="Disordered" evidence="15">
    <location>
        <begin position="39"/>
        <end position="74"/>
    </location>
</feature>
<keyword evidence="13" id="KW-0460">Magnesium</keyword>
<evidence type="ECO:0000256" key="7">
    <source>
        <dbReference type="ARBA" id="ARBA00022741"/>
    </source>
</evidence>
<evidence type="ECO:0000256" key="3">
    <source>
        <dbReference type="ARBA" id="ARBA00012513"/>
    </source>
</evidence>
<comment type="similarity">
    <text evidence="2">Belongs to the protein kinase superfamily. Ser/Thr protein kinase family.</text>
</comment>
<dbReference type="CDD" id="cd14066">
    <property type="entry name" value="STKc_IRAK"/>
    <property type="match status" value="1"/>
</dbReference>
<proteinExistence type="inferred from homology"/>
<comment type="subcellular location">
    <subcellularLocation>
        <location evidence="1">Cell membrane</location>
    </subcellularLocation>
</comment>
<dbReference type="FunFam" id="1.10.510.10:FF:000051">
    <property type="entry name" value="Receptor-like serine/threonine-protein kinase ALE2"/>
    <property type="match status" value="1"/>
</dbReference>
<evidence type="ECO:0000256" key="15">
    <source>
        <dbReference type="SAM" id="MobiDB-lite"/>
    </source>
</evidence>
<dbReference type="SUPFAM" id="SSF56112">
    <property type="entry name" value="Protein kinase-like (PK-like)"/>
    <property type="match status" value="2"/>
</dbReference>
<evidence type="ECO:0000256" key="5">
    <source>
        <dbReference type="ARBA" id="ARBA00022527"/>
    </source>
</evidence>
<name>A0A9E7HXL4_9LILI</name>
<dbReference type="Pfam" id="PF00069">
    <property type="entry name" value="Pkinase"/>
    <property type="match status" value="1"/>
</dbReference>
<dbReference type="InterPro" id="IPR017441">
    <property type="entry name" value="Protein_kinase_ATP_BS"/>
</dbReference>
<dbReference type="GO" id="GO:0046872">
    <property type="term" value="F:metal ion binding"/>
    <property type="evidence" value="ECO:0007669"/>
    <property type="project" value="UniProtKB-KW"/>
</dbReference>
<protein>
    <recommendedName>
        <fullName evidence="3">non-specific serine/threonine protein kinase</fullName>
        <ecNumber evidence="3">2.7.11.1</ecNumber>
    </recommendedName>
</protein>
<accession>A0A9E7HXL4</accession>
<evidence type="ECO:0000256" key="14">
    <source>
        <dbReference type="PROSITE-ProRule" id="PRU10141"/>
    </source>
</evidence>
<dbReference type="PROSITE" id="PS00108">
    <property type="entry name" value="PROTEIN_KINASE_ST"/>
    <property type="match status" value="2"/>
</dbReference>
<dbReference type="EMBL" id="CP097510">
    <property type="protein sequence ID" value="URE41851.1"/>
    <property type="molecule type" value="Genomic_DNA"/>
</dbReference>
<keyword evidence="9 14" id="KW-0067">ATP-binding</keyword>
<dbReference type="GO" id="GO:0005524">
    <property type="term" value="F:ATP binding"/>
    <property type="evidence" value="ECO:0007669"/>
    <property type="project" value="UniProtKB-UniRule"/>
</dbReference>
<dbReference type="SMART" id="SM00220">
    <property type="entry name" value="S_TKc"/>
    <property type="match status" value="2"/>
</dbReference>
<dbReference type="FunFam" id="1.10.510.10:FF:000032">
    <property type="entry name" value="Serine/threonine-protein kinase PBS1"/>
    <property type="match status" value="1"/>
</dbReference>
<dbReference type="EMBL" id="CP097510">
    <property type="protein sequence ID" value="URE41853.1"/>
    <property type="molecule type" value="Genomic_DNA"/>
</dbReference>
<dbReference type="Gene3D" id="1.10.510.10">
    <property type="entry name" value="Transferase(Phosphotransferase) domain 1"/>
    <property type="match status" value="2"/>
</dbReference>
<dbReference type="PANTHER" id="PTHR47985:SF3">
    <property type="entry name" value="SERINE_THREONINE-PROTEIN KINASE PBL21-RELATED"/>
    <property type="match status" value="1"/>
</dbReference>
<organism evidence="17 18">
    <name type="scientific">Musa troglodytarum</name>
    <name type="common">fe'i banana</name>
    <dbReference type="NCBI Taxonomy" id="320322"/>
    <lineage>
        <taxon>Eukaryota</taxon>
        <taxon>Viridiplantae</taxon>
        <taxon>Streptophyta</taxon>
        <taxon>Embryophyta</taxon>
        <taxon>Tracheophyta</taxon>
        <taxon>Spermatophyta</taxon>
        <taxon>Magnoliopsida</taxon>
        <taxon>Liliopsida</taxon>
        <taxon>Zingiberales</taxon>
        <taxon>Musaceae</taxon>
        <taxon>Musa</taxon>
    </lineage>
</organism>
<sequence length="942" mass="104268">MLHLVSCFFTCSKSAPQQKAASARRQAAKVVLLETERNKKLQCEGEDSEEREGRNQAREEGRESDANRPVGDAERWKRRSGQCRWFGLGSLWLASGVRGCWRGAASRVSTSPEEVSLRIEDSGAPVAIRDSSSMLRSGKKASSVGGERSKSARKFTFRDLATATHNFKEANLIGEGGFGRVLAVKQLKKDGLQGSKEFLVEVLMLTVLRHPNLVSLIGYCAEGDERLLVYEFMPKGSLEDHLFDLSPRKPPLEWNTRIRIALGAAKGLTYLHDDASPPVIYRDMKAANILLDNNFNPKLSDFGLAKLGPVGDKTHVSTRVMGTYGYCAPDYVMSGKLTLKSDIYSFGVLLLELITGRRAFDYSRTRAEQNLVTWEVLSWLIHLFKASICHEPFTSWLSSPQCVSRSRHMFGPSWLMWLSPRPCGIPALRCRTQLQGQELLHLCLQEMQPASSRGCSVGKEREREKGRRNKEEANMLINLALDCFVPSSPALPPPLPRPFSFVICSILSEILPFSTFCTDKEEASSRLGHGELPRDACASRRSTTDSDITATTGILSTISNSTFGRSMGSCGTVGDACPEGRILEAPNLRIFTFAEMRSATRNFKPDSVLGEGGFGRVYKGWVDEKTLNPTRSGIGMIVAVKKLNPESLQGLEEWQSEVNFLGRLSHPNLVRLLGYCWEERELLLVYEYMAKGSLENHLFRKGKAYEPLSWDLRMKIAIGAARGLAFLHLSEKQVIYRDFKASNILLDANFDPKLSDFGLAKNGPTGEQSHVTTRVMGTYGYAAPEYVATGHLYVKSDVYGFGVVLLEMLSGLRALDTTRPSGQHNLVDFAKPFLSDRRKLARLMDPRLEGRYPSMAAQQAAQLTLGCLAGDPKNRPSTKEVVETLEHIEAMTSRRGESRSGSPRPAARGRDPGPAHGRSPVNPRHEGAGRGALGSHHAPGRR</sequence>
<evidence type="ECO:0000256" key="10">
    <source>
        <dbReference type="ARBA" id="ARBA00023136"/>
    </source>
</evidence>
<dbReference type="InterPro" id="IPR000719">
    <property type="entry name" value="Prot_kinase_dom"/>
</dbReference>
<keyword evidence="8 17" id="KW-0418">Kinase</keyword>
<dbReference type="Proteomes" id="UP001055439">
    <property type="component" value="Chromosome 8"/>
</dbReference>
<keyword evidence="7 14" id="KW-0547">Nucleotide-binding</keyword>
<feature type="region of interest" description="Disordered" evidence="15">
    <location>
        <begin position="889"/>
        <end position="942"/>
    </location>
</feature>
<evidence type="ECO:0000256" key="13">
    <source>
        <dbReference type="PIRSR" id="PIRSR000615-3"/>
    </source>
</evidence>
<feature type="domain" description="Protein kinase" evidence="16">
    <location>
        <begin position="167"/>
        <end position="440"/>
    </location>
</feature>
<keyword evidence="6" id="KW-0808">Transferase</keyword>
<evidence type="ECO:0000313" key="18">
    <source>
        <dbReference type="Proteomes" id="UP001055439"/>
    </source>
</evidence>
<feature type="active site" description="Proton acceptor" evidence="12">
    <location>
        <position position="283"/>
    </location>
</feature>
<dbReference type="InterPro" id="IPR011009">
    <property type="entry name" value="Kinase-like_dom_sf"/>
</dbReference>
<dbReference type="PROSITE" id="PS50011">
    <property type="entry name" value="PROTEIN_KINASE_DOM"/>
    <property type="match status" value="2"/>
</dbReference>
<feature type="binding site" evidence="13">
    <location>
        <position position="301"/>
    </location>
    <ligand>
        <name>Mg(2+)</name>
        <dbReference type="ChEBI" id="CHEBI:18420"/>
    </ligand>
</feature>
<dbReference type="PROSITE" id="PS00107">
    <property type="entry name" value="PROTEIN_KINASE_ATP"/>
    <property type="match status" value="1"/>
</dbReference>
<keyword evidence="4" id="KW-1003">Cell membrane</keyword>
<dbReference type="PANTHER" id="PTHR47985">
    <property type="entry name" value="OS07G0668900 PROTEIN"/>
    <property type="match status" value="1"/>
</dbReference>
<keyword evidence="5" id="KW-0723">Serine/threonine-protein kinase</keyword>
<dbReference type="EMBL" id="CP097510">
    <property type="protein sequence ID" value="URE41850.1"/>
    <property type="molecule type" value="Genomic_DNA"/>
</dbReference>
<dbReference type="FunFam" id="3.30.200.20:FF:000228">
    <property type="entry name" value="Serine/threonine-protein kinase BIK1"/>
    <property type="match status" value="1"/>
</dbReference>
<keyword evidence="13" id="KW-0479">Metal-binding</keyword>
<dbReference type="GO" id="GO:0005886">
    <property type="term" value="C:plasma membrane"/>
    <property type="evidence" value="ECO:0007669"/>
    <property type="project" value="UniProtKB-SubCell"/>
</dbReference>
<evidence type="ECO:0000256" key="1">
    <source>
        <dbReference type="ARBA" id="ARBA00004236"/>
    </source>
</evidence>
<comment type="function">
    <text evidence="11">May be involved in plant defense signaling.</text>
</comment>
<dbReference type="OrthoDB" id="4062651at2759"/>
<feature type="compositionally biased region" description="Basic and acidic residues" evidence="15">
    <location>
        <begin position="51"/>
        <end position="74"/>
    </location>
</feature>
<evidence type="ECO:0000256" key="9">
    <source>
        <dbReference type="ARBA" id="ARBA00022840"/>
    </source>
</evidence>
<dbReference type="Pfam" id="PF07714">
    <property type="entry name" value="PK_Tyr_Ser-Thr"/>
    <property type="match status" value="1"/>
</dbReference>
<gene>
    <name evidence="17" type="ORF">MUK42_15926</name>
</gene>
<dbReference type="InterPro" id="IPR001245">
    <property type="entry name" value="Ser-Thr/Tyr_kinase_cat_dom"/>
</dbReference>
<dbReference type="InterPro" id="IPR008271">
    <property type="entry name" value="Ser/Thr_kinase_AS"/>
</dbReference>
<dbReference type="AlphaFoldDB" id="A0A9E7HXL4"/>
<dbReference type="EC" id="2.7.11.1" evidence="3"/>
<dbReference type="GO" id="GO:0004674">
    <property type="term" value="F:protein serine/threonine kinase activity"/>
    <property type="evidence" value="ECO:0007669"/>
    <property type="project" value="UniProtKB-KW"/>
</dbReference>
<evidence type="ECO:0000256" key="11">
    <source>
        <dbReference type="ARBA" id="ARBA00054261"/>
    </source>
</evidence>
<reference evidence="17" key="1">
    <citation type="submission" date="2022-05" db="EMBL/GenBank/DDBJ databases">
        <title>The Musa troglodytarum L. genome provides insights into the mechanism of non-climacteric behaviour and enrichment of carotenoids.</title>
        <authorList>
            <person name="Wang J."/>
        </authorList>
    </citation>
    <scope>NUCLEOTIDE SEQUENCE</scope>
    <source>
        <tissue evidence="17">Leaf</tissue>
    </source>
</reference>
<keyword evidence="18" id="KW-1185">Reference proteome</keyword>
<evidence type="ECO:0000259" key="16">
    <source>
        <dbReference type="PROSITE" id="PS50011"/>
    </source>
</evidence>
<feature type="binding site" evidence="14">
    <location>
        <position position="642"/>
    </location>
    <ligand>
        <name>ATP</name>
        <dbReference type="ChEBI" id="CHEBI:30616"/>
    </ligand>
</feature>
<feature type="binding site" evidence="13">
    <location>
        <position position="288"/>
    </location>
    <ligand>
        <name>Mg(2+)</name>
        <dbReference type="ChEBI" id="CHEBI:18420"/>
    </ligand>
</feature>
<evidence type="ECO:0000256" key="2">
    <source>
        <dbReference type="ARBA" id="ARBA00008684"/>
    </source>
</evidence>
<evidence type="ECO:0000313" key="17">
    <source>
        <dbReference type="EMBL" id="URE41850.1"/>
    </source>
</evidence>
<evidence type="ECO:0000256" key="8">
    <source>
        <dbReference type="ARBA" id="ARBA00022777"/>
    </source>
</evidence>
<evidence type="ECO:0000256" key="4">
    <source>
        <dbReference type="ARBA" id="ARBA00022475"/>
    </source>
</evidence>